<name>A0ABU9DKQ7_9BACL</name>
<dbReference type="EMBL" id="JBBPCC010000010">
    <property type="protein sequence ID" value="MEK8129425.1"/>
    <property type="molecule type" value="Genomic_DNA"/>
</dbReference>
<evidence type="ECO:0000256" key="2">
    <source>
        <dbReference type="ARBA" id="ARBA00022777"/>
    </source>
</evidence>
<dbReference type="RefSeq" id="WP_341416536.1">
    <property type="nucleotide sequence ID" value="NZ_JBBPCC010000010.1"/>
</dbReference>
<dbReference type="PROSITE" id="PS00584">
    <property type="entry name" value="PFKB_KINASES_2"/>
    <property type="match status" value="1"/>
</dbReference>
<organism evidence="4 5">
    <name type="scientific">Paenibacillus filicis</name>
    <dbReference type="NCBI Taxonomy" id="669464"/>
    <lineage>
        <taxon>Bacteria</taxon>
        <taxon>Bacillati</taxon>
        <taxon>Bacillota</taxon>
        <taxon>Bacilli</taxon>
        <taxon>Bacillales</taxon>
        <taxon>Paenibacillaceae</taxon>
        <taxon>Paenibacillus</taxon>
    </lineage>
</organism>
<keyword evidence="5" id="KW-1185">Reference proteome</keyword>
<comment type="caution">
    <text evidence="4">The sequence shown here is derived from an EMBL/GenBank/DDBJ whole genome shotgun (WGS) entry which is preliminary data.</text>
</comment>
<dbReference type="Proteomes" id="UP001469365">
    <property type="component" value="Unassembled WGS sequence"/>
</dbReference>
<dbReference type="Gene3D" id="3.40.1190.20">
    <property type="match status" value="1"/>
</dbReference>
<proteinExistence type="predicted"/>
<reference evidence="4 5" key="1">
    <citation type="submission" date="2024-04" db="EMBL/GenBank/DDBJ databases">
        <title>draft genome sequnece of Paenibacillus filicis.</title>
        <authorList>
            <person name="Kim D.-U."/>
        </authorList>
    </citation>
    <scope>NUCLEOTIDE SEQUENCE [LARGE SCALE GENOMIC DNA]</scope>
    <source>
        <strain evidence="4 5">KACC14197</strain>
    </source>
</reference>
<evidence type="ECO:0000259" key="3">
    <source>
        <dbReference type="Pfam" id="PF00294"/>
    </source>
</evidence>
<gene>
    <name evidence="4" type="ORF">WMW72_16075</name>
</gene>
<dbReference type="Pfam" id="PF00294">
    <property type="entry name" value="PfkB"/>
    <property type="match status" value="1"/>
</dbReference>
<keyword evidence="1" id="KW-0808">Transferase</keyword>
<dbReference type="PANTHER" id="PTHR46566">
    <property type="entry name" value="1-PHOSPHOFRUCTOKINASE-RELATED"/>
    <property type="match status" value="1"/>
</dbReference>
<evidence type="ECO:0000313" key="4">
    <source>
        <dbReference type="EMBL" id="MEK8129425.1"/>
    </source>
</evidence>
<accession>A0ABU9DKQ7</accession>
<evidence type="ECO:0000313" key="5">
    <source>
        <dbReference type="Proteomes" id="UP001469365"/>
    </source>
</evidence>
<dbReference type="InterPro" id="IPR011611">
    <property type="entry name" value="PfkB_dom"/>
</dbReference>
<dbReference type="InterPro" id="IPR002173">
    <property type="entry name" value="Carboh/pur_kinase_PfkB_CS"/>
</dbReference>
<dbReference type="InterPro" id="IPR029056">
    <property type="entry name" value="Ribokinase-like"/>
</dbReference>
<evidence type="ECO:0000256" key="1">
    <source>
        <dbReference type="ARBA" id="ARBA00022679"/>
    </source>
</evidence>
<keyword evidence="2 4" id="KW-0418">Kinase</keyword>
<dbReference type="GO" id="GO:0016301">
    <property type="term" value="F:kinase activity"/>
    <property type="evidence" value="ECO:0007669"/>
    <property type="project" value="UniProtKB-KW"/>
</dbReference>
<feature type="domain" description="Carbohydrate kinase PfkB" evidence="3">
    <location>
        <begin position="16"/>
        <end position="181"/>
    </location>
</feature>
<protein>
    <submittedName>
        <fullName evidence="4">PfkB family carbohydrate kinase</fullName>
    </submittedName>
</protein>
<dbReference type="SUPFAM" id="SSF53613">
    <property type="entry name" value="Ribokinase-like"/>
    <property type="match status" value="1"/>
</dbReference>
<dbReference type="PANTHER" id="PTHR46566:SF2">
    <property type="entry name" value="ATP-DEPENDENT 6-PHOSPHOFRUCTOKINASE ISOZYME 2"/>
    <property type="match status" value="1"/>
</dbReference>
<sequence>MQVNESDCRRIIEQIQELADTSSVIIMSGSVPAGGGADLYRCMIEAIKPSGVPVTLDTSGEALMLGIQAGPFMIKPNKEEIAKLAADSGLVPEADSSIEEQLVATIRHLVQSKNILCVAVSLGEQGAMVGFGDKIYTVSAAKVEAVNPVGSGDSFVAGFAAALHRGYDIIRSLQLASACGASKHNHSRIDFSLKPPGCILNP</sequence>